<evidence type="ECO:0000313" key="3">
    <source>
        <dbReference type="Proteomes" id="UP000198859"/>
    </source>
</evidence>
<organism evidence="2 3">
    <name type="scientific">Nocardioides scoriae</name>
    <dbReference type="NCBI Taxonomy" id="642780"/>
    <lineage>
        <taxon>Bacteria</taxon>
        <taxon>Bacillati</taxon>
        <taxon>Actinomycetota</taxon>
        <taxon>Actinomycetes</taxon>
        <taxon>Propionibacteriales</taxon>
        <taxon>Nocardioidaceae</taxon>
        <taxon>Nocardioides</taxon>
    </lineage>
</organism>
<feature type="transmembrane region" description="Helical" evidence="1">
    <location>
        <begin position="45"/>
        <end position="65"/>
    </location>
</feature>
<sequence>MLITNHVLSGALVGRAAPGPATALLAGVGSHFALDVVPHWGDDSIFLQVAVPDGLVGLGAIAWVWRTTEADARVRVLAGVVGACLPDLDKPGRLFFGASPFPAAVDAFHVRIQHESPRRLPQEFLVAAAGVLAVRGLSRAASRRAARRPSRG</sequence>
<keyword evidence="1" id="KW-1133">Transmembrane helix</keyword>
<dbReference type="Proteomes" id="UP000198859">
    <property type="component" value="Chromosome I"/>
</dbReference>
<name>A0A1H1SE57_9ACTN</name>
<dbReference type="OrthoDB" id="3785309at2"/>
<evidence type="ECO:0000313" key="2">
    <source>
        <dbReference type="EMBL" id="SDS45649.1"/>
    </source>
</evidence>
<keyword evidence="1" id="KW-0812">Transmembrane</keyword>
<gene>
    <name evidence="2" type="ORF">SAMN04488570_1920</name>
</gene>
<dbReference type="AlphaFoldDB" id="A0A1H1SE57"/>
<dbReference type="RefSeq" id="WP_091728874.1">
    <property type="nucleotide sequence ID" value="NZ_LT629757.1"/>
</dbReference>
<proteinExistence type="predicted"/>
<protein>
    <submittedName>
        <fullName evidence="2">Uncharacterized protein</fullName>
    </submittedName>
</protein>
<evidence type="ECO:0000256" key="1">
    <source>
        <dbReference type="SAM" id="Phobius"/>
    </source>
</evidence>
<dbReference type="EMBL" id="LT629757">
    <property type="protein sequence ID" value="SDS45649.1"/>
    <property type="molecule type" value="Genomic_DNA"/>
</dbReference>
<reference evidence="3" key="1">
    <citation type="submission" date="2016-10" db="EMBL/GenBank/DDBJ databases">
        <authorList>
            <person name="Varghese N."/>
            <person name="Submissions S."/>
        </authorList>
    </citation>
    <scope>NUCLEOTIDE SEQUENCE [LARGE SCALE GENOMIC DNA]</scope>
    <source>
        <strain evidence="3">DSM 22127</strain>
    </source>
</reference>
<keyword evidence="1" id="KW-0472">Membrane</keyword>
<keyword evidence="3" id="KW-1185">Reference proteome</keyword>
<accession>A0A1H1SE57</accession>